<dbReference type="GO" id="GO:0051607">
    <property type="term" value="P:defense response to virus"/>
    <property type="evidence" value="ECO:0007669"/>
    <property type="project" value="UniProtKB-KW"/>
</dbReference>
<dbReference type="PATRIC" id="fig|55802.8.peg.2348"/>
<evidence type="ECO:0000259" key="3">
    <source>
        <dbReference type="Pfam" id="PF21452"/>
    </source>
</evidence>
<sequence length="356" mass="40053">MYEATFELEAITPVFMRGANQSKAEFRASSIKGVMRWWFRALAGNYFGNDIAGLREAEGRIFGSAGSGGSRRSRITVTVQNISPPRRLLFKPGVIDRNTRVGELGYLWFSIKLLSKKRQFEYYYPEHSKFMVSITSHDEKTFNVTLASLWAAVSLGGFGFRSRRGAGSMAFIGGDVQELESLGLSWRFNSKSDISNSISRAISIVGENLGRTKLGDLSPSSYPILSPRTSYLGIWNPATDDAIEALKRFQNKYSNFRRVRISKQGRIVFGLPLKLKGKNTQNIRKYLDKLGSARRASPMIVGVTKVAGRIYIRTAKFVTNPYIPGDLDKIVSWYPLEKFDNELREEGVYGSLEVFQ</sequence>
<feature type="domain" description="Cmr1-like C-terminal" evidence="3">
    <location>
        <begin position="240"/>
        <end position="341"/>
    </location>
</feature>
<proteinExistence type="predicted"/>
<dbReference type="InterPro" id="IPR007522">
    <property type="entry name" value="CRISPR-assoc_prot_TM1795"/>
</dbReference>
<protein>
    <recommendedName>
        <fullName evidence="6">Type III-B CRISPR module RAMP protein Cmr1</fullName>
    </recommendedName>
</protein>
<gene>
    <name evidence="4" type="ORF">TBCH5v1_2368</name>
</gene>
<dbReference type="AlphaFoldDB" id="A0A0S1XEK7"/>
<keyword evidence="1" id="KW-0051">Antiviral defense</keyword>
<dbReference type="Proteomes" id="UP000066042">
    <property type="component" value="Chromosome"/>
</dbReference>
<evidence type="ECO:0000259" key="2">
    <source>
        <dbReference type="Pfam" id="PF03787"/>
    </source>
</evidence>
<reference evidence="4 5" key="1">
    <citation type="journal article" date="2016" name="Genome Announc.">
        <title>Complete genome sequence of the hyperthermophilic and piezophilic archaeon Thermococcus barophilus Ch5, capable of growth at the expense of hydrogenogenesis from carbon monoxide and formate.</title>
        <authorList>
            <person name="Oger P."/>
            <person name="Sokolova T.G."/>
            <person name="Kozhevnikova D.A."/>
            <person name="Taranov E.A."/>
            <person name="Vannier P."/>
            <person name="Lee H.S."/>
            <person name="Kwon K.K."/>
            <person name="Kang S.G."/>
            <person name="Lee J.H."/>
            <person name="Bonch-Osmolovskaya E.A."/>
            <person name="Lebedinsky A.V."/>
        </authorList>
    </citation>
    <scope>NUCLEOTIDE SEQUENCE [LARGE SCALE GENOMIC DNA]</scope>
    <source>
        <strain evidence="5">Ch5</strain>
    </source>
</reference>
<organism evidence="4 5">
    <name type="scientific">Thermococcus barophilus</name>
    <dbReference type="NCBI Taxonomy" id="55802"/>
    <lineage>
        <taxon>Archaea</taxon>
        <taxon>Methanobacteriati</taxon>
        <taxon>Methanobacteriota</taxon>
        <taxon>Thermococci</taxon>
        <taxon>Thermococcales</taxon>
        <taxon>Thermococcaceae</taxon>
        <taxon>Thermococcus</taxon>
    </lineage>
</organism>
<dbReference type="EMBL" id="CP013050">
    <property type="protein sequence ID" value="ALM76261.1"/>
    <property type="molecule type" value="Genomic_DNA"/>
</dbReference>
<dbReference type="InterPro" id="IPR005537">
    <property type="entry name" value="RAMP_III_fam"/>
</dbReference>
<dbReference type="GeneID" id="26137582"/>
<dbReference type="CDD" id="cd09657">
    <property type="entry name" value="Cmr1_III-B"/>
    <property type="match status" value="1"/>
</dbReference>
<dbReference type="STRING" id="55802.TBCH5v1_2368"/>
<dbReference type="InterPro" id="IPR049498">
    <property type="entry name" value="Cmr1-like_C"/>
</dbReference>
<dbReference type="Pfam" id="PF03787">
    <property type="entry name" value="RAMPs"/>
    <property type="match status" value="1"/>
</dbReference>
<evidence type="ECO:0008006" key="6">
    <source>
        <dbReference type="Google" id="ProtNLM"/>
    </source>
</evidence>
<evidence type="ECO:0000313" key="5">
    <source>
        <dbReference type="Proteomes" id="UP000066042"/>
    </source>
</evidence>
<evidence type="ECO:0000256" key="1">
    <source>
        <dbReference type="ARBA" id="ARBA00023118"/>
    </source>
</evidence>
<dbReference type="RefSeq" id="WP_056934684.1">
    <property type="nucleotide sequence ID" value="NZ_CP013050.1"/>
</dbReference>
<name>A0A0S1XEK7_THEBA</name>
<dbReference type="Pfam" id="PF21452">
    <property type="entry name" value="Cmr1_like_C"/>
    <property type="match status" value="1"/>
</dbReference>
<dbReference type="NCBIfam" id="TIGR01894">
    <property type="entry name" value="cas_TM1795_cmr1"/>
    <property type="match status" value="1"/>
</dbReference>
<evidence type="ECO:0000313" key="4">
    <source>
        <dbReference type="EMBL" id="ALM76261.1"/>
    </source>
</evidence>
<accession>A0A0S1XEK7</accession>
<feature type="domain" description="CRISPR type III-associated protein" evidence="2">
    <location>
        <begin position="7"/>
        <end position="169"/>
    </location>
</feature>